<feature type="non-terminal residue" evidence="1">
    <location>
        <position position="1"/>
    </location>
</feature>
<proteinExistence type="predicted"/>
<protein>
    <submittedName>
        <fullName evidence="1">Uncharacterized protein</fullName>
    </submittedName>
</protein>
<evidence type="ECO:0000313" key="1">
    <source>
        <dbReference type="EMBL" id="CAH2295651.1"/>
    </source>
</evidence>
<gene>
    <name evidence="1" type="ORF">PECUL_23A010071</name>
</gene>
<dbReference type="EMBL" id="OW240916">
    <property type="protein sequence ID" value="CAH2295651.1"/>
    <property type="molecule type" value="Genomic_DNA"/>
</dbReference>
<accession>A0AAD1W7T1</accession>
<sequence>VMEDLNSALPRYFLENIDKGTAESWVWEAHKGITRGILIKWGARIKKERASQIRSLTEAMSTTESNHKSNPTPEAYKTLSALRIEL</sequence>
<dbReference type="Proteomes" id="UP001295444">
    <property type="component" value="Chromosome 05"/>
</dbReference>
<dbReference type="AlphaFoldDB" id="A0AAD1W7T1"/>
<keyword evidence="2" id="KW-1185">Reference proteome</keyword>
<name>A0AAD1W7T1_PELCU</name>
<organism evidence="1 2">
    <name type="scientific">Pelobates cultripes</name>
    <name type="common">Western spadefoot toad</name>
    <dbReference type="NCBI Taxonomy" id="61616"/>
    <lineage>
        <taxon>Eukaryota</taxon>
        <taxon>Metazoa</taxon>
        <taxon>Chordata</taxon>
        <taxon>Craniata</taxon>
        <taxon>Vertebrata</taxon>
        <taxon>Euteleostomi</taxon>
        <taxon>Amphibia</taxon>
        <taxon>Batrachia</taxon>
        <taxon>Anura</taxon>
        <taxon>Pelobatoidea</taxon>
        <taxon>Pelobatidae</taxon>
        <taxon>Pelobates</taxon>
    </lineage>
</organism>
<reference evidence="1" key="1">
    <citation type="submission" date="2022-03" db="EMBL/GenBank/DDBJ databases">
        <authorList>
            <person name="Alioto T."/>
            <person name="Alioto T."/>
            <person name="Gomez Garrido J."/>
        </authorList>
    </citation>
    <scope>NUCLEOTIDE SEQUENCE</scope>
</reference>
<evidence type="ECO:0000313" key="2">
    <source>
        <dbReference type="Proteomes" id="UP001295444"/>
    </source>
</evidence>